<evidence type="ECO:0000313" key="2">
    <source>
        <dbReference type="Proteomes" id="UP001148018"/>
    </source>
</evidence>
<dbReference type="AlphaFoldDB" id="A0A9Q0EGW5"/>
<dbReference type="Proteomes" id="UP001148018">
    <property type="component" value="Unassembled WGS sequence"/>
</dbReference>
<protein>
    <submittedName>
        <fullName evidence="1">Uncharacterized protein</fullName>
    </submittedName>
</protein>
<proteinExistence type="predicted"/>
<evidence type="ECO:0000313" key="1">
    <source>
        <dbReference type="EMBL" id="KAJ3605373.1"/>
    </source>
</evidence>
<comment type="caution">
    <text evidence="1">The sequence shown here is derived from an EMBL/GenBank/DDBJ whole genome shotgun (WGS) entry which is preliminary data.</text>
</comment>
<dbReference type="EMBL" id="JANIIK010000043">
    <property type="protein sequence ID" value="KAJ3605373.1"/>
    <property type="molecule type" value="Genomic_DNA"/>
</dbReference>
<organism evidence="1 2">
    <name type="scientific">Muraenolepis orangiensis</name>
    <name type="common">Patagonian moray cod</name>
    <dbReference type="NCBI Taxonomy" id="630683"/>
    <lineage>
        <taxon>Eukaryota</taxon>
        <taxon>Metazoa</taxon>
        <taxon>Chordata</taxon>
        <taxon>Craniata</taxon>
        <taxon>Vertebrata</taxon>
        <taxon>Euteleostomi</taxon>
        <taxon>Actinopterygii</taxon>
        <taxon>Neopterygii</taxon>
        <taxon>Teleostei</taxon>
        <taxon>Neoteleostei</taxon>
        <taxon>Acanthomorphata</taxon>
        <taxon>Zeiogadaria</taxon>
        <taxon>Gadariae</taxon>
        <taxon>Gadiformes</taxon>
        <taxon>Muraenolepidoidei</taxon>
        <taxon>Muraenolepididae</taxon>
        <taxon>Muraenolepis</taxon>
    </lineage>
</organism>
<name>A0A9Q0EGW5_9TELE</name>
<keyword evidence="2" id="KW-1185">Reference proteome</keyword>
<gene>
    <name evidence="1" type="ORF">NHX12_027420</name>
</gene>
<sequence length="191" mass="21120">MVVIGIVALERHWILQPMGVQEAGGRTKLLSPLLSGGTLPDPSSPGPLWLGWQLVCLLLVLFLSVVPVEDGPSDVWCLHGDPWRMVPQTSGVSMETGGGWTLRRLVSPWRPVDDGLSDVWCLHGDRWRMVSQTSGVSMETRGGWSLRRLVSPWRPVEDGLSDVWCLHGDPWRMVSESGVSMETRGGWSQSL</sequence>
<reference evidence="1" key="1">
    <citation type="submission" date="2022-07" db="EMBL/GenBank/DDBJ databases">
        <title>Chromosome-level genome of Muraenolepis orangiensis.</title>
        <authorList>
            <person name="Kim J."/>
        </authorList>
    </citation>
    <scope>NUCLEOTIDE SEQUENCE</scope>
    <source>
        <strain evidence="1">KU_S4_2022</strain>
        <tissue evidence="1">Muscle</tissue>
    </source>
</reference>
<accession>A0A9Q0EGW5</accession>